<reference evidence="2 3" key="1">
    <citation type="submission" date="2020-04" db="EMBL/GenBank/DDBJ databases">
        <title>Chromosome-level genome assembly of a cyprinid fish Onychostoma macrolepis by integration of Nanopore Sequencing, Bionano and Hi-C technology.</title>
        <authorList>
            <person name="Wang D."/>
        </authorList>
    </citation>
    <scope>NUCLEOTIDE SEQUENCE [LARGE SCALE GENOMIC DNA]</scope>
    <source>
        <strain evidence="2">SWU-2019</strain>
        <tissue evidence="2">Muscle</tissue>
    </source>
</reference>
<sequence>MHLLSAGARGPRSVYLSPALLHAATRCRETICPQARQKGGAAPPSALASGDGHAKLSRGDTRVAGLHSLQEAQSSSAAADAGSPEERVRRQVSEGVKSLLLLLVLNSQQHNGLKAKTAKRVHGEVLQRETEGIVEEKKAERVALWKNGAKEWAEIFLNSNYLAGIRQRGINGGMRSIRFQRCVLEAQVISSRQALHEPTGAI</sequence>
<evidence type="ECO:0000313" key="2">
    <source>
        <dbReference type="EMBL" id="KAF4102761.1"/>
    </source>
</evidence>
<accession>A0A7J6C6S0</accession>
<feature type="compositionally biased region" description="Low complexity" evidence="1">
    <location>
        <begin position="39"/>
        <end position="51"/>
    </location>
</feature>
<dbReference type="EMBL" id="JAAMOB010000016">
    <property type="protein sequence ID" value="KAF4102761.1"/>
    <property type="molecule type" value="Genomic_DNA"/>
</dbReference>
<feature type="region of interest" description="Disordered" evidence="1">
    <location>
        <begin position="35"/>
        <end position="58"/>
    </location>
</feature>
<gene>
    <name evidence="2" type="ORF">G5714_015644</name>
</gene>
<evidence type="ECO:0000313" key="3">
    <source>
        <dbReference type="Proteomes" id="UP000579812"/>
    </source>
</evidence>
<dbReference type="Proteomes" id="UP000579812">
    <property type="component" value="Unassembled WGS sequence"/>
</dbReference>
<feature type="compositionally biased region" description="Low complexity" evidence="1">
    <location>
        <begin position="70"/>
        <end position="82"/>
    </location>
</feature>
<organism evidence="2 3">
    <name type="scientific">Onychostoma macrolepis</name>
    <dbReference type="NCBI Taxonomy" id="369639"/>
    <lineage>
        <taxon>Eukaryota</taxon>
        <taxon>Metazoa</taxon>
        <taxon>Chordata</taxon>
        <taxon>Craniata</taxon>
        <taxon>Vertebrata</taxon>
        <taxon>Euteleostomi</taxon>
        <taxon>Actinopterygii</taxon>
        <taxon>Neopterygii</taxon>
        <taxon>Teleostei</taxon>
        <taxon>Ostariophysi</taxon>
        <taxon>Cypriniformes</taxon>
        <taxon>Cyprinidae</taxon>
        <taxon>Acrossocheilinae</taxon>
        <taxon>Onychostoma</taxon>
    </lineage>
</organism>
<name>A0A7J6C6S0_9TELE</name>
<feature type="region of interest" description="Disordered" evidence="1">
    <location>
        <begin position="70"/>
        <end position="89"/>
    </location>
</feature>
<protein>
    <submittedName>
        <fullName evidence="2">Uncharacterized protein</fullName>
    </submittedName>
</protein>
<keyword evidence="3" id="KW-1185">Reference proteome</keyword>
<proteinExistence type="predicted"/>
<comment type="caution">
    <text evidence="2">The sequence shown here is derived from an EMBL/GenBank/DDBJ whole genome shotgun (WGS) entry which is preliminary data.</text>
</comment>
<evidence type="ECO:0000256" key="1">
    <source>
        <dbReference type="SAM" id="MobiDB-lite"/>
    </source>
</evidence>
<dbReference type="AlphaFoldDB" id="A0A7J6C6S0"/>